<feature type="region of interest" description="Disordered" evidence="1">
    <location>
        <begin position="34"/>
        <end position="79"/>
    </location>
</feature>
<dbReference type="AlphaFoldDB" id="A0A9P8W6Z3"/>
<protein>
    <submittedName>
        <fullName evidence="2">Uncharacterized protein</fullName>
    </submittedName>
</protein>
<evidence type="ECO:0000313" key="3">
    <source>
        <dbReference type="Proteomes" id="UP000777438"/>
    </source>
</evidence>
<dbReference type="Proteomes" id="UP000777438">
    <property type="component" value="Unassembled WGS sequence"/>
</dbReference>
<comment type="caution">
    <text evidence="2">The sequence shown here is derived from an EMBL/GenBank/DDBJ whole genome shotgun (WGS) entry which is preliminary data.</text>
</comment>
<organism evidence="2 3">
    <name type="scientific">Thelonectria olida</name>
    <dbReference type="NCBI Taxonomy" id="1576542"/>
    <lineage>
        <taxon>Eukaryota</taxon>
        <taxon>Fungi</taxon>
        <taxon>Dikarya</taxon>
        <taxon>Ascomycota</taxon>
        <taxon>Pezizomycotina</taxon>
        <taxon>Sordariomycetes</taxon>
        <taxon>Hypocreomycetidae</taxon>
        <taxon>Hypocreales</taxon>
        <taxon>Nectriaceae</taxon>
        <taxon>Thelonectria</taxon>
    </lineage>
</organism>
<dbReference type="OrthoDB" id="4624666at2759"/>
<name>A0A9P8W6Z3_9HYPO</name>
<gene>
    <name evidence="2" type="ORF">B0T10DRAFT_487489</name>
</gene>
<feature type="compositionally biased region" description="Polar residues" evidence="1">
    <location>
        <begin position="45"/>
        <end position="62"/>
    </location>
</feature>
<evidence type="ECO:0000313" key="2">
    <source>
        <dbReference type="EMBL" id="KAH6889175.1"/>
    </source>
</evidence>
<keyword evidence="3" id="KW-1185">Reference proteome</keyword>
<proteinExistence type="predicted"/>
<accession>A0A9P8W6Z3</accession>
<dbReference type="EMBL" id="JAGPYM010000011">
    <property type="protein sequence ID" value="KAH6889175.1"/>
    <property type="molecule type" value="Genomic_DNA"/>
</dbReference>
<sequence length="79" mass="8551">MPSAAAEKAKAKYDAVINHPNRNDASNYNRRVLTTRDPIGGGMCNTVTRRPSTASQGSSGTSPGRIRTMWNGLMNRPAF</sequence>
<evidence type="ECO:0000256" key="1">
    <source>
        <dbReference type="SAM" id="MobiDB-lite"/>
    </source>
</evidence>
<reference evidence="2 3" key="1">
    <citation type="journal article" date="2021" name="Nat. Commun.">
        <title>Genetic determinants of endophytism in the Arabidopsis root mycobiome.</title>
        <authorList>
            <person name="Mesny F."/>
            <person name="Miyauchi S."/>
            <person name="Thiergart T."/>
            <person name="Pickel B."/>
            <person name="Atanasova L."/>
            <person name="Karlsson M."/>
            <person name="Huettel B."/>
            <person name="Barry K.W."/>
            <person name="Haridas S."/>
            <person name="Chen C."/>
            <person name="Bauer D."/>
            <person name="Andreopoulos W."/>
            <person name="Pangilinan J."/>
            <person name="LaButti K."/>
            <person name="Riley R."/>
            <person name="Lipzen A."/>
            <person name="Clum A."/>
            <person name="Drula E."/>
            <person name="Henrissat B."/>
            <person name="Kohler A."/>
            <person name="Grigoriev I.V."/>
            <person name="Martin F.M."/>
            <person name="Hacquard S."/>
        </authorList>
    </citation>
    <scope>NUCLEOTIDE SEQUENCE [LARGE SCALE GENOMIC DNA]</scope>
    <source>
        <strain evidence="2 3">MPI-CAGE-CH-0241</strain>
    </source>
</reference>